<dbReference type="RefSeq" id="WP_154406473.1">
    <property type="nucleotide sequence ID" value="NZ_VUNR01000006.1"/>
</dbReference>
<evidence type="ECO:0000313" key="1">
    <source>
        <dbReference type="EMBL" id="MSU08311.1"/>
    </source>
</evidence>
<sequence length="94" mass="11153">MSQRSDIFTRRQAAWTRYLSFTRKDAGFARVNIPLESMREILRVYGFFKNERNSSNHARLDADVITADDLKRKMLSGLQMIRRHVKEYEKNNGK</sequence>
<dbReference type="AlphaFoldDB" id="A0A6I2UGJ7"/>
<comment type="caution">
    <text evidence="1">The sequence shown here is derived from an EMBL/GenBank/DDBJ whole genome shotgun (WGS) entry which is preliminary data.</text>
</comment>
<keyword evidence="2" id="KW-1185">Reference proteome</keyword>
<dbReference type="EMBL" id="VUNR01000006">
    <property type="protein sequence ID" value="MSU08311.1"/>
    <property type="molecule type" value="Genomic_DNA"/>
</dbReference>
<name>A0A6I2UGJ7_9FIRM</name>
<accession>A0A6I2UGJ7</accession>
<dbReference type="GeneID" id="96778228"/>
<protein>
    <submittedName>
        <fullName evidence="1">Uncharacterized protein</fullName>
    </submittedName>
</protein>
<organism evidence="1 2">
    <name type="scientific">Anaerovibrio slackiae</name>
    <dbReference type="NCBI Taxonomy" id="2652309"/>
    <lineage>
        <taxon>Bacteria</taxon>
        <taxon>Bacillati</taxon>
        <taxon>Bacillota</taxon>
        <taxon>Negativicutes</taxon>
        <taxon>Selenomonadales</taxon>
        <taxon>Selenomonadaceae</taxon>
        <taxon>Anaerovibrio</taxon>
    </lineage>
</organism>
<proteinExistence type="predicted"/>
<reference evidence="1 2" key="1">
    <citation type="submission" date="2019-08" db="EMBL/GenBank/DDBJ databases">
        <title>In-depth cultivation of the pig gut microbiome towards novel bacterial diversity and tailored functional studies.</title>
        <authorList>
            <person name="Wylensek D."/>
            <person name="Hitch T.C.A."/>
            <person name="Clavel T."/>
        </authorList>
    </citation>
    <scope>NUCLEOTIDE SEQUENCE [LARGE SCALE GENOMIC DNA]</scope>
    <source>
        <strain evidence="1 2">WCA-693-APC-5D-A</strain>
    </source>
</reference>
<gene>
    <name evidence="1" type="ORF">FYJ84_04815</name>
</gene>
<evidence type="ECO:0000313" key="2">
    <source>
        <dbReference type="Proteomes" id="UP000433181"/>
    </source>
</evidence>
<dbReference type="Proteomes" id="UP000433181">
    <property type="component" value="Unassembled WGS sequence"/>
</dbReference>